<feature type="domain" description="RRM" evidence="2">
    <location>
        <begin position="82"/>
        <end position="128"/>
    </location>
</feature>
<comment type="caution">
    <text evidence="3">The sequence shown here is derived from an EMBL/GenBank/DDBJ whole genome shotgun (WGS) entry which is preliminary data.</text>
</comment>
<protein>
    <recommendedName>
        <fullName evidence="2">RRM domain-containing protein</fullName>
    </recommendedName>
</protein>
<dbReference type="AlphaFoldDB" id="A0A6D2I6H5"/>
<dbReference type="EMBL" id="CACVBM020000677">
    <property type="protein sequence ID" value="CAA7022308.1"/>
    <property type="molecule type" value="Genomic_DNA"/>
</dbReference>
<accession>A0A6D2I6H5</accession>
<sequence>MVNVHHLAGHTAKFKELSRGLWGWHCKSSSTAKNDCALRCLSPVCYELTYESDPLKEKPKKIWLRAKSTSIVSTKWRWNHVSCLSVGFLGRPVERSSRCYFQNYGEVLQVVIMKDRVTGRARGFGFIT</sequence>
<name>A0A6D2I6H5_9BRAS</name>
<dbReference type="SUPFAM" id="SSF54928">
    <property type="entry name" value="RNA-binding domain, RBD"/>
    <property type="match status" value="1"/>
</dbReference>
<proteinExistence type="predicted"/>
<dbReference type="PANTHER" id="PTHR35455">
    <property type="entry name" value="UNNAMED PRODUCT"/>
    <property type="match status" value="1"/>
</dbReference>
<dbReference type="Pfam" id="PF00076">
    <property type="entry name" value="RRM_1"/>
    <property type="match status" value="1"/>
</dbReference>
<dbReference type="Proteomes" id="UP000467841">
    <property type="component" value="Unassembled WGS sequence"/>
</dbReference>
<dbReference type="OrthoDB" id="1915375at2759"/>
<keyword evidence="4" id="KW-1185">Reference proteome</keyword>
<reference evidence="3" key="1">
    <citation type="submission" date="2020-01" db="EMBL/GenBank/DDBJ databases">
        <authorList>
            <person name="Mishra B."/>
        </authorList>
    </citation>
    <scope>NUCLEOTIDE SEQUENCE [LARGE SCALE GENOMIC DNA]</scope>
</reference>
<dbReference type="Gene3D" id="3.30.70.330">
    <property type="match status" value="1"/>
</dbReference>
<dbReference type="InterPro" id="IPR012677">
    <property type="entry name" value="Nucleotide-bd_a/b_plait_sf"/>
</dbReference>
<evidence type="ECO:0000256" key="1">
    <source>
        <dbReference type="PROSITE-ProRule" id="PRU00176"/>
    </source>
</evidence>
<evidence type="ECO:0000313" key="3">
    <source>
        <dbReference type="EMBL" id="CAA7022308.1"/>
    </source>
</evidence>
<dbReference type="Pfam" id="PF16029">
    <property type="entry name" value="DUF4787"/>
    <property type="match status" value="1"/>
</dbReference>
<dbReference type="InterPro" id="IPR000504">
    <property type="entry name" value="RRM_dom"/>
</dbReference>
<evidence type="ECO:0000259" key="2">
    <source>
        <dbReference type="PROSITE" id="PS50102"/>
    </source>
</evidence>
<dbReference type="InterPro" id="IPR035979">
    <property type="entry name" value="RBD_domain_sf"/>
</dbReference>
<dbReference type="PANTHER" id="PTHR35455:SF1">
    <property type="entry name" value="AGAP005842-PA"/>
    <property type="match status" value="1"/>
</dbReference>
<dbReference type="PROSITE" id="PS50102">
    <property type="entry name" value="RRM"/>
    <property type="match status" value="1"/>
</dbReference>
<keyword evidence="1" id="KW-0694">RNA-binding</keyword>
<evidence type="ECO:0000313" key="4">
    <source>
        <dbReference type="Proteomes" id="UP000467841"/>
    </source>
</evidence>
<dbReference type="InterPro" id="IPR031985">
    <property type="entry name" value="DUF4787"/>
</dbReference>
<dbReference type="GO" id="GO:0003723">
    <property type="term" value="F:RNA binding"/>
    <property type="evidence" value="ECO:0007669"/>
    <property type="project" value="UniProtKB-UniRule"/>
</dbReference>
<organism evidence="3 4">
    <name type="scientific">Microthlaspi erraticum</name>
    <dbReference type="NCBI Taxonomy" id="1685480"/>
    <lineage>
        <taxon>Eukaryota</taxon>
        <taxon>Viridiplantae</taxon>
        <taxon>Streptophyta</taxon>
        <taxon>Embryophyta</taxon>
        <taxon>Tracheophyta</taxon>
        <taxon>Spermatophyta</taxon>
        <taxon>Magnoliopsida</taxon>
        <taxon>eudicotyledons</taxon>
        <taxon>Gunneridae</taxon>
        <taxon>Pentapetalae</taxon>
        <taxon>rosids</taxon>
        <taxon>malvids</taxon>
        <taxon>Brassicales</taxon>
        <taxon>Brassicaceae</taxon>
        <taxon>Coluteocarpeae</taxon>
        <taxon>Microthlaspi</taxon>
    </lineage>
</organism>
<gene>
    <name evidence="3" type="ORF">MERR_LOCUS9543</name>
</gene>